<dbReference type="EMBL" id="UOFH01000257">
    <property type="protein sequence ID" value="VAW63724.1"/>
    <property type="molecule type" value="Genomic_DNA"/>
</dbReference>
<dbReference type="Pfam" id="PF05193">
    <property type="entry name" value="Peptidase_M16_C"/>
    <property type="match status" value="1"/>
</dbReference>
<dbReference type="AlphaFoldDB" id="A0A3B0Y586"/>
<dbReference type="Pfam" id="PF00675">
    <property type="entry name" value="Peptidase_M16"/>
    <property type="match status" value="1"/>
</dbReference>
<reference evidence="3" key="1">
    <citation type="submission" date="2018-06" db="EMBL/GenBank/DDBJ databases">
        <authorList>
            <person name="Zhirakovskaya E."/>
        </authorList>
    </citation>
    <scope>NUCLEOTIDE SEQUENCE</scope>
</reference>
<proteinExistence type="predicted"/>
<feature type="domain" description="Peptidase M16 N-terminal" evidence="1">
    <location>
        <begin position="49"/>
        <end position="191"/>
    </location>
</feature>
<dbReference type="GO" id="GO:0008233">
    <property type="term" value="F:peptidase activity"/>
    <property type="evidence" value="ECO:0007669"/>
    <property type="project" value="UniProtKB-KW"/>
</dbReference>
<gene>
    <name evidence="3" type="ORF">MNBD_GAMMA08-315</name>
</gene>
<protein>
    <submittedName>
        <fullName evidence="3">FIG015287: Zinc protease</fullName>
    </submittedName>
</protein>
<dbReference type="GO" id="GO:0006508">
    <property type="term" value="P:proteolysis"/>
    <property type="evidence" value="ECO:0007669"/>
    <property type="project" value="UniProtKB-KW"/>
</dbReference>
<organism evidence="3">
    <name type="scientific">hydrothermal vent metagenome</name>
    <dbReference type="NCBI Taxonomy" id="652676"/>
    <lineage>
        <taxon>unclassified sequences</taxon>
        <taxon>metagenomes</taxon>
        <taxon>ecological metagenomes</taxon>
    </lineage>
</organism>
<keyword evidence="3" id="KW-0645">Protease</keyword>
<evidence type="ECO:0000259" key="1">
    <source>
        <dbReference type="Pfam" id="PF00675"/>
    </source>
</evidence>
<evidence type="ECO:0000313" key="3">
    <source>
        <dbReference type="EMBL" id="VAW63724.1"/>
    </source>
</evidence>
<dbReference type="InterPro" id="IPR007863">
    <property type="entry name" value="Peptidase_M16_C"/>
</dbReference>
<name>A0A3B0Y586_9ZZZZ</name>
<sequence>MVIKKIIIIASLFIANSIYINSVYASPEIQHWKTKNGAGVYFVPSNDIPMVDVRIVFDAGSARDVETEKKLAGTALMTNALLAEGAAGDNSQVLAEKFEAVGAAFDNGALKDMAWLNLRSLRDDKYLQPALINLKNILTSPDFNKVAFKRELERLKISVKAGKQSPDNIASLRFFAELYGDHPYAQPSEGTEESLAKLKRKHLQKFYKKYYVANNAVIAIVGQLTTAEAKKIADDLVTDLPAGKHAKALPKVKPLSESKTIHIDFPSRQSNVLMGHVGFARGDADYFALYLANHSFGGSGFGSRLMEEVREKRGLAYSTYSYFSPMRAAGPFQIGLKTRNDQLEEAMKIIREELNKYVAQGPDEDEMQDSLKNITGGFPLRIDSNRKIAEYLSVIGFYNLSLDYLDTFVSNVNKQNKLSVDSALKRRIHPDKMLTVIVGAKK</sequence>
<dbReference type="InterPro" id="IPR011249">
    <property type="entry name" value="Metalloenz_LuxS/M16"/>
</dbReference>
<dbReference type="PANTHER" id="PTHR11851">
    <property type="entry name" value="METALLOPROTEASE"/>
    <property type="match status" value="1"/>
</dbReference>
<dbReference type="Gene3D" id="3.30.830.10">
    <property type="entry name" value="Metalloenzyme, LuxS/M16 peptidase-like"/>
    <property type="match status" value="2"/>
</dbReference>
<dbReference type="InterPro" id="IPR011765">
    <property type="entry name" value="Pept_M16_N"/>
</dbReference>
<dbReference type="InterPro" id="IPR050361">
    <property type="entry name" value="MPP/UQCRC_Complex"/>
</dbReference>
<dbReference type="SUPFAM" id="SSF63411">
    <property type="entry name" value="LuxS/MPP-like metallohydrolase"/>
    <property type="match status" value="2"/>
</dbReference>
<feature type="domain" description="Peptidase M16 C-terminal" evidence="2">
    <location>
        <begin position="198"/>
        <end position="370"/>
    </location>
</feature>
<keyword evidence="3" id="KW-0378">Hydrolase</keyword>
<accession>A0A3B0Y586</accession>
<dbReference type="GO" id="GO:0046872">
    <property type="term" value="F:metal ion binding"/>
    <property type="evidence" value="ECO:0007669"/>
    <property type="project" value="InterPro"/>
</dbReference>
<evidence type="ECO:0000259" key="2">
    <source>
        <dbReference type="Pfam" id="PF05193"/>
    </source>
</evidence>
<dbReference type="PANTHER" id="PTHR11851:SF224">
    <property type="entry name" value="PROCESSING PROTEASE"/>
    <property type="match status" value="1"/>
</dbReference>